<evidence type="ECO:0000256" key="2">
    <source>
        <dbReference type="ARBA" id="ARBA00012438"/>
    </source>
</evidence>
<dbReference type="InterPro" id="IPR005467">
    <property type="entry name" value="His_kinase_dom"/>
</dbReference>
<dbReference type="SMART" id="SM00387">
    <property type="entry name" value="HATPase_c"/>
    <property type="match status" value="1"/>
</dbReference>
<dbReference type="PROSITE" id="PS50109">
    <property type="entry name" value="HIS_KIN"/>
    <property type="match status" value="1"/>
</dbReference>
<feature type="domain" description="Response regulatory" evidence="6">
    <location>
        <begin position="8"/>
        <end position="127"/>
    </location>
</feature>
<keyword evidence="7" id="KW-0808">Transferase</keyword>
<dbReference type="SUPFAM" id="SSF55874">
    <property type="entry name" value="ATPase domain of HSP90 chaperone/DNA topoisomerase II/histidine kinase"/>
    <property type="match status" value="1"/>
</dbReference>
<dbReference type="InterPro" id="IPR003594">
    <property type="entry name" value="HATPase_dom"/>
</dbReference>
<dbReference type="EMBL" id="JAENRR010000015">
    <property type="protein sequence ID" value="MBK3517351.1"/>
    <property type="molecule type" value="Genomic_DNA"/>
</dbReference>
<keyword evidence="3 4" id="KW-0597">Phosphoprotein</keyword>
<dbReference type="Gene3D" id="1.10.287.130">
    <property type="match status" value="1"/>
</dbReference>
<dbReference type="PANTHER" id="PTHR43547">
    <property type="entry name" value="TWO-COMPONENT HISTIDINE KINASE"/>
    <property type="match status" value="1"/>
</dbReference>
<feature type="modified residue" description="4-aspartylphosphate" evidence="4">
    <location>
        <position position="59"/>
    </location>
</feature>
<sequence length="366" mass="40529">MGKKENITILVVDDQLENLQIIADCLSECNPPYTTIKVPEAQIALKILESKRPDLIITDWEMPGMNGIEFIITLKNNPATAEIPVIMCTGVMVESENLQKALEAGALDYVRKPIDKIELLARVNSALMLAKSYNTLKEVSASKDKLFSIISHDLKNNFNSILGLSQLLKISADDMEKKQVQELATLVNTSASNSFKLLENLLEWSCTRINKTSFTPQYFNIKKMYTDNINILSDSATIKKIEIEAFIDEDTELFGDVNMLNTVLRNLLSNAIKYTSSGGKVLVSHETVAGMDVIKVSDSGVGISRENIDKLFNESENLSTLGTDNEKGTGLGLILCKEFINKHKGELKVSSEVGKGTDFMVILPRD</sequence>
<dbReference type="PROSITE" id="PS50110">
    <property type="entry name" value="RESPONSE_REGULATORY"/>
    <property type="match status" value="1"/>
</dbReference>
<evidence type="ECO:0000259" key="6">
    <source>
        <dbReference type="PROSITE" id="PS50110"/>
    </source>
</evidence>
<evidence type="ECO:0000313" key="7">
    <source>
        <dbReference type="EMBL" id="MBK3517351.1"/>
    </source>
</evidence>
<dbReference type="InterPro" id="IPR003661">
    <property type="entry name" value="HisK_dim/P_dom"/>
</dbReference>
<dbReference type="Pfam" id="PF02518">
    <property type="entry name" value="HATPase_c"/>
    <property type="match status" value="1"/>
</dbReference>
<dbReference type="PRINTS" id="PR00344">
    <property type="entry name" value="BCTRLSENSOR"/>
</dbReference>
<evidence type="ECO:0000256" key="4">
    <source>
        <dbReference type="PROSITE-ProRule" id="PRU00169"/>
    </source>
</evidence>
<dbReference type="Pfam" id="PF00072">
    <property type="entry name" value="Response_reg"/>
    <property type="match status" value="1"/>
</dbReference>
<dbReference type="Proteomes" id="UP000605676">
    <property type="component" value="Unassembled WGS sequence"/>
</dbReference>
<keyword evidence="7" id="KW-0418">Kinase</keyword>
<organism evidence="7 8">
    <name type="scientific">Carboxylicivirga marina</name>
    <dbReference type="NCBI Taxonomy" id="2800988"/>
    <lineage>
        <taxon>Bacteria</taxon>
        <taxon>Pseudomonadati</taxon>
        <taxon>Bacteroidota</taxon>
        <taxon>Bacteroidia</taxon>
        <taxon>Marinilabiliales</taxon>
        <taxon>Marinilabiliaceae</taxon>
        <taxon>Carboxylicivirga</taxon>
    </lineage>
</organism>
<dbReference type="SUPFAM" id="SSF52172">
    <property type="entry name" value="CheY-like"/>
    <property type="match status" value="1"/>
</dbReference>
<reference evidence="7 8" key="1">
    <citation type="submission" date="2021-01" db="EMBL/GenBank/DDBJ databases">
        <title>Carboxyliciviraga sp.nov., isolated from coastal sediments.</title>
        <authorList>
            <person name="Lu D."/>
            <person name="Zhang T."/>
        </authorList>
    </citation>
    <scope>NUCLEOTIDE SEQUENCE [LARGE SCALE GENOMIC DNA]</scope>
    <source>
        <strain evidence="7 8">N1Y132</strain>
    </source>
</reference>
<proteinExistence type="predicted"/>
<dbReference type="Gene3D" id="3.40.50.2300">
    <property type="match status" value="1"/>
</dbReference>
<dbReference type="SMART" id="SM00448">
    <property type="entry name" value="REC"/>
    <property type="match status" value="1"/>
</dbReference>
<dbReference type="InterPro" id="IPR036890">
    <property type="entry name" value="HATPase_C_sf"/>
</dbReference>
<feature type="domain" description="Histidine kinase" evidence="5">
    <location>
        <begin position="149"/>
        <end position="366"/>
    </location>
</feature>
<dbReference type="Gene3D" id="3.30.565.10">
    <property type="entry name" value="Histidine kinase-like ATPase, C-terminal domain"/>
    <property type="match status" value="1"/>
</dbReference>
<dbReference type="SMART" id="SM00388">
    <property type="entry name" value="HisKA"/>
    <property type="match status" value="1"/>
</dbReference>
<dbReference type="InterPro" id="IPR004358">
    <property type="entry name" value="Sig_transdc_His_kin-like_C"/>
</dbReference>
<dbReference type="InterPro" id="IPR001789">
    <property type="entry name" value="Sig_transdc_resp-reg_receiver"/>
</dbReference>
<protein>
    <recommendedName>
        <fullName evidence="2">histidine kinase</fullName>
        <ecNumber evidence="2">2.7.13.3</ecNumber>
    </recommendedName>
</protein>
<dbReference type="GO" id="GO:0016301">
    <property type="term" value="F:kinase activity"/>
    <property type="evidence" value="ECO:0007669"/>
    <property type="project" value="UniProtKB-KW"/>
</dbReference>
<accession>A0ABS1HID0</accession>
<comment type="caution">
    <text evidence="7">The sequence shown here is derived from an EMBL/GenBank/DDBJ whole genome shotgun (WGS) entry which is preliminary data.</text>
</comment>
<dbReference type="RefSeq" id="WP_200464581.1">
    <property type="nucleotide sequence ID" value="NZ_JAENRR010000015.1"/>
</dbReference>
<keyword evidence="8" id="KW-1185">Reference proteome</keyword>
<dbReference type="PANTHER" id="PTHR43547:SF2">
    <property type="entry name" value="HYBRID SIGNAL TRANSDUCTION HISTIDINE KINASE C"/>
    <property type="match status" value="1"/>
</dbReference>
<evidence type="ECO:0000256" key="1">
    <source>
        <dbReference type="ARBA" id="ARBA00000085"/>
    </source>
</evidence>
<evidence type="ECO:0000256" key="3">
    <source>
        <dbReference type="ARBA" id="ARBA00022553"/>
    </source>
</evidence>
<evidence type="ECO:0000313" key="8">
    <source>
        <dbReference type="Proteomes" id="UP000605676"/>
    </source>
</evidence>
<dbReference type="EC" id="2.7.13.3" evidence="2"/>
<name>A0ABS1HID0_9BACT</name>
<dbReference type="CDD" id="cd00082">
    <property type="entry name" value="HisKA"/>
    <property type="match status" value="1"/>
</dbReference>
<dbReference type="InterPro" id="IPR011006">
    <property type="entry name" value="CheY-like_superfamily"/>
</dbReference>
<comment type="catalytic activity">
    <reaction evidence="1">
        <text>ATP + protein L-histidine = ADP + protein N-phospho-L-histidine.</text>
        <dbReference type="EC" id="2.7.13.3"/>
    </reaction>
</comment>
<evidence type="ECO:0000259" key="5">
    <source>
        <dbReference type="PROSITE" id="PS50109"/>
    </source>
</evidence>
<gene>
    <name evidence="7" type="ORF">JIV24_08370</name>
</gene>